<evidence type="ECO:0000313" key="2">
    <source>
        <dbReference type="Proteomes" id="UP000076021"/>
    </source>
</evidence>
<reference evidence="2" key="2">
    <citation type="submission" date="2016-03" db="EMBL/GenBank/DDBJ databases">
        <authorList>
            <person name="Ploux O."/>
        </authorList>
    </citation>
    <scope>NUCLEOTIDE SEQUENCE [LARGE SCALE GENOMIC DNA]</scope>
    <source>
        <strain evidence="2">PP9</strain>
    </source>
</reference>
<evidence type="ECO:0000313" key="1">
    <source>
        <dbReference type="EMBL" id="AMW98471.1"/>
    </source>
</evidence>
<proteinExistence type="predicted"/>
<evidence type="ECO:0008006" key="3">
    <source>
        <dbReference type="Google" id="ProtNLM"/>
    </source>
</evidence>
<keyword evidence="2" id="KW-1185">Reference proteome</keyword>
<protein>
    <recommendedName>
        <fullName evidence="3">Replication-relaxation</fullName>
    </recommendedName>
</protein>
<accession>A0A143HAV9</accession>
<dbReference type="EMBL" id="CP014806">
    <property type="protein sequence ID" value="AMW98471.1"/>
    <property type="molecule type" value="Genomic_DNA"/>
</dbReference>
<dbReference type="STRING" id="241244.ATY39_02880"/>
<sequence length="200" mass="23636">MLSKPLNNRQEQILLLLSRFDFLTRDQLRYYFGLKSVRNANRVLNDLSDYLSVIRDGYQSIYYLNKAGREYVGCDKIRKKTSNVQHTVMRNELYLFYQYPDDWQNEIKVSDGQNTVVVDAMFTQIHTTHFVEIDNTQPMSENRNKVENYKALHANGALEQQLGHFPTLVWLTTTELRRMQLKEICEGLPVVKVFTFDEIR</sequence>
<reference evidence="1 2" key="1">
    <citation type="journal article" date="2016" name="Genome Announc.">
        <title>Whole-Genome Sequence of Rummeliibacillus stabekisii Strain PP9 Isolated from Antarctic Soil.</title>
        <authorList>
            <person name="da Mota F.F."/>
            <person name="Vollu R.E."/>
            <person name="Jurelevicius D."/>
            <person name="Seldin L."/>
        </authorList>
    </citation>
    <scope>NUCLEOTIDE SEQUENCE [LARGE SCALE GENOMIC DNA]</scope>
    <source>
        <strain evidence="1 2">PP9</strain>
    </source>
</reference>
<dbReference type="Pfam" id="PF13814">
    <property type="entry name" value="Replic_Relax"/>
    <property type="match status" value="1"/>
</dbReference>
<dbReference type="RefSeq" id="WP_066785561.1">
    <property type="nucleotide sequence ID" value="NZ_CP014806.1"/>
</dbReference>
<name>A0A143HAV9_9BACL</name>
<dbReference type="OrthoDB" id="2601083at2"/>
<dbReference type="Proteomes" id="UP000076021">
    <property type="component" value="Chromosome"/>
</dbReference>
<dbReference type="KEGG" id="rst:ATY39_02880"/>
<organism evidence="1 2">
    <name type="scientific">Rummeliibacillus stabekisii</name>
    <dbReference type="NCBI Taxonomy" id="241244"/>
    <lineage>
        <taxon>Bacteria</taxon>
        <taxon>Bacillati</taxon>
        <taxon>Bacillota</taxon>
        <taxon>Bacilli</taxon>
        <taxon>Bacillales</taxon>
        <taxon>Caryophanaceae</taxon>
        <taxon>Rummeliibacillus</taxon>
    </lineage>
</organism>
<gene>
    <name evidence="1" type="ORF">ATY39_02880</name>
</gene>
<dbReference type="AlphaFoldDB" id="A0A143HAV9"/>
<dbReference type="InterPro" id="IPR025855">
    <property type="entry name" value="Replic_Relax"/>
</dbReference>